<dbReference type="InterPro" id="IPR023393">
    <property type="entry name" value="START-like_dom_sf"/>
</dbReference>
<comment type="caution">
    <text evidence="3">The sequence shown here is derived from an EMBL/GenBank/DDBJ whole genome shotgun (WGS) entry which is preliminary data.</text>
</comment>
<dbReference type="Gene3D" id="3.30.530.20">
    <property type="match status" value="1"/>
</dbReference>
<comment type="similarity">
    <text evidence="1">Belongs to the AHA1 family.</text>
</comment>
<proteinExistence type="inferred from homology"/>
<dbReference type="RefSeq" id="WP_121155176.1">
    <property type="nucleotide sequence ID" value="NZ_RBKT01000001.1"/>
</dbReference>
<evidence type="ECO:0000256" key="1">
    <source>
        <dbReference type="ARBA" id="ARBA00006817"/>
    </source>
</evidence>
<gene>
    <name evidence="3" type="ORF">BDK92_1102</name>
</gene>
<dbReference type="Pfam" id="PF08327">
    <property type="entry name" value="AHSA1"/>
    <property type="match status" value="1"/>
</dbReference>
<dbReference type="SUPFAM" id="SSF55961">
    <property type="entry name" value="Bet v1-like"/>
    <property type="match status" value="1"/>
</dbReference>
<reference evidence="3 4" key="1">
    <citation type="submission" date="2018-10" db="EMBL/GenBank/DDBJ databases">
        <title>Sequencing the genomes of 1000 actinobacteria strains.</title>
        <authorList>
            <person name="Klenk H.-P."/>
        </authorList>
    </citation>
    <scope>NUCLEOTIDE SEQUENCE [LARGE SCALE GENOMIC DNA]</scope>
    <source>
        <strain evidence="3 4">DSM 45175</strain>
    </source>
</reference>
<organism evidence="3 4">
    <name type="scientific">Micromonospora pisi</name>
    <dbReference type="NCBI Taxonomy" id="589240"/>
    <lineage>
        <taxon>Bacteria</taxon>
        <taxon>Bacillati</taxon>
        <taxon>Actinomycetota</taxon>
        <taxon>Actinomycetes</taxon>
        <taxon>Micromonosporales</taxon>
        <taxon>Micromonosporaceae</taxon>
        <taxon>Micromonospora</taxon>
    </lineage>
</organism>
<dbReference type="InterPro" id="IPR013538">
    <property type="entry name" value="ASHA1/2-like_C"/>
</dbReference>
<dbReference type="OrthoDB" id="9786557at2"/>
<feature type="domain" description="Activator of Hsp90 ATPase homologue 1/2-like C-terminal" evidence="2">
    <location>
        <begin position="12"/>
        <end position="150"/>
    </location>
</feature>
<dbReference type="Proteomes" id="UP000277671">
    <property type="component" value="Unassembled WGS sequence"/>
</dbReference>
<evidence type="ECO:0000313" key="3">
    <source>
        <dbReference type="EMBL" id="RKR86834.1"/>
    </source>
</evidence>
<name>A0A495JEM5_9ACTN</name>
<evidence type="ECO:0000313" key="4">
    <source>
        <dbReference type="Proteomes" id="UP000277671"/>
    </source>
</evidence>
<evidence type="ECO:0000259" key="2">
    <source>
        <dbReference type="Pfam" id="PF08327"/>
    </source>
</evidence>
<protein>
    <submittedName>
        <fullName evidence="3">Uncharacterized protein YndB with AHSA1/START domain</fullName>
    </submittedName>
</protein>
<keyword evidence="4" id="KW-1185">Reference proteome</keyword>
<dbReference type="AlphaFoldDB" id="A0A495JEM5"/>
<sequence>MSSTQVSQQIAAPRSVVYRALLDPDAIARWRVPDGMSSQVHEFEAREGGRFRVSLTYDSPDGTGKSAPHTDTYHGHFLRLVPDERVVEVMEFETTDPALLGTMTMTTTLTDSDGGTNVLVVHEGLPDGVAAADNETGTRMALAKLARLVEGVPSGPFG</sequence>
<accession>A0A495JEM5</accession>
<dbReference type="EMBL" id="RBKT01000001">
    <property type="protein sequence ID" value="RKR86834.1"/>
    <property type="molecule type" value="Genomic_DNA"/>
</dbReference>